<feature type="transmembrane region" description="Helical" evidence="10">
    <location>
        <begin position="6"/>
        <end position="28"/>
    </location>
</feature>
<evidence type="ECO:0000256" key="4">
    <source>
        <dbReference type="ARBA" id="ARBA00010775"/>
    </source>
</evidence>
<dbReference type="GeneID" id="100933908"/>
<feature type="transmembrane region" description="Helical" evidence="10">
    <location>
        <begin position="35"/>
        <end position="57"/>
    </location>
</feature>
<evidence type="ECO:0000256" key="6">
    <source>
        <dbReference type="ARBA" id="ARBA00022692"/>
    </source>
</evidence>
<protein>
    <recommendedName>
        <fullName evidence="5">Transmembrane protein 218</fullName>
    </recommendedName>
</protein>
<reference evidence="12" key="2">
    <citation type="submission" date="2025-08" db="UniProtKB">
        <authorList>
            <consortium name="Ensembl"/>
        </authorList>
    </citation>
    <scope>IDENTIFICATION</scope>
</reference>
<dbReference type="GO" id="GO:0016020">
    <property type="term" value="C:membrane"/>
    <property type="evidence" value="ECO:0007669"/>
    <property type="project" value="UniProtKB-SubCell"/>
</dbReference>
<dbReference type="PANTHER" id="PTHR31622:SF1">
    <property type="entry name" value="TRANSMEMBRANE PROTEIN 218"/>
    <property type="match status" value="1"/>
</dbReference>
<dbReference type="InterPro" id="IPR057973">
    <property type="entry name" value="TMEM218_N"/>
</dbReference>
<evidence type="ECO:0000256" key="1">
    <source>
        <dbReference type="ARBA" id="ARBA00003173"/>
    </source>
</evidence>
<keyword evidence="13" id="KW-1185">Reference proteome</keyword>
<comment type="subcellular location">
    <subcellularLocation>
        <location evidence="2">Cell projection</location>
        <location evidence="2">Cilium</location>
    </subcellularLocation>
    <subcellularLocation>
        <location evidence="3">Membrane</location>
        <topology evidence="3">Multi-pass membrane protein</topology>
    </subcellularLocation>
</comment>
<gene>
    <name evidence="12" type="primary">TMEM218</name>
</gene>
<keyword evidence="8 10" id="KW-0472">Membrane</keyword>
<keyword evidence="9" id="KW-0966">Cell projection</keyword>
<dbReference type="OMA" id="PATEMKI"/>
<dbReference type="Proteomes" id="UP000007648">
    <property type="component" value="Unassembled WGS sequence"/>
</dbReference>
<evidence type="ECO:0000259" key="11">
    <source>
        <dbReference type="Pfam" id="PF25810"/>
    </source>
</evidence>
<reference evidence="12" key="3">
    <citation type="submission" date="2025-09" db="UniProtKB">
        <authorList>
            <consortium name="Ensembl"/>
        </authorList>
    </citation>
    <scope>IDENTIFICATION</scope>
</reference>
<evidence type="ECO:0000256" key="5">
    <source>
        <dbReference type="ARBA" id="ARBA00015054"/>
    </source>
</evidence>
<comment type="similarity">
    <text evidence="4">Belongs to the TMEM218 family.</text>
</comment>
<dbReference type="Pfam" id="PF25810">
    <property type="entry name" value="TMEM218_N"/>
    <property type="match status" value="1"/>
</dbReference>
<evidence type="ECO:0000256" key="8">
    <source>
        <dbReference type="ARBA" id="ARBA00023136"/>
    </source>
</evidence>
<dbReference type="AlphaFoldDB" id="A0A7N4NMM0"/>
<accession>A0A7N4NMM0</accession>
<evidence type="ECO:0000256" key="3">
    <source>
        <dbReference type="ARBA" id="ARBA00004141"/>
    </source>
</evidence>
<dbReference type="OrthoDB" id="5978182at2759"/>
<dbReference type="GO" id="GO:0005929">
    <property type="term" value="C:cilium"/>
    <property type="evidence" value="ECO:0007669"/>
    <property type="project" value="UniProtKB-SubCell"/>
</dbReference>
<keyword evidence="7 10" id="KW-1133">Transmembrane helix</keyword>
<evidence type="ECO:0000256" key="2">
    <source>
        <dbReference type="ARBA" id="ARBA00004138"/>
    </source>
</evidence>
<dbReference type="GeneTree" id="ENSGT00390000016247"/>
<organism evidence="12 13">
    <name type="scientific">Sarcophilus harrisii</name>
    <name type="common">Tasmanian devil</name>
    <name type="synonym">Sarcophilus laniarius</name>
    <dbReference type="NCBI Taxonomy" id="9305"/>
    <lineage>
        <taxon>Eukaryota</taxon>
        <taxon>Metazoa</taxon>
        <taxon>Chordata</taxon>
        <taxon>Craniata</taxon>
        <taxon>Vertebrata</taxon>
        <taxon>Euteleostomi</taxon>
        <taxon>Mammalia</taxon>
        <taxon>Metatheria</taxon>
        <taxon>Dasyuromorphia</taxon>
        <taxon>Dasyuridae</taxon>
        <taxon>Sarcophilus</taxon>
    </lineage>
</organism>
<evidence type="ECO:0000256" key="9">
    <source>
        <dbReference type="ARBA" id="ARBA00023273"/>
    </source>
</evidence>
<sequence length="115" mass="12865">MAGTILGVGIGVFILALLWVLVLLLCVLLCRVSGLARFSVIFVFLAALIITTVLLFFPRATDIPAPKVEMKIVDKFFIGRYVLLAFLSIFFLGSLFLLLIYHLLEPIYAKPLRSY</sequence>
<dbReference type="CTD" id="219854"/>
<proteinExistence type="inferred from homology"/>
<evidence type="ECO:0000256" key="10">
    <source>
        <dbReference type="SAM" id="Phobius"/>
    </source>
</evidence>
<dbReference type="InterPro" id="IPR026771">
    <property type="entry name" value="Tmem218"/>
</dbReference>
<dbReference type="KEGG" id="shr:100933908"/>
<reference evidence="12 13" key="1">
    <citation type="journal article" date="2011" name="Proc. Natl. Acad. Sci. U.S.A.">
        <title>Genetic diversity and population structure of the endangered marsupial Sarcophilus harrisii (Tasmanian devil).</title>
        <authorList>
            <person name="Miller W."/>
            <person name="Hayes V.M."/>
            <person name="Ratan A."/>
            <person name="Petersen D.C."/>
            <person name="Wittekindt N.E."/>
            <person name="Miller J."/>
            <person name="Walenz B."/>
            <person name="Knight J."/>
            <person name="Qi J."/>
            <person name="Zhao F."/>
            <person name="Wang Q."/>
            <person name="Bedoya-Reina O.C."/>
            <person name="Katiyar N."/>
            <person name="Tomsho L.P."/>
            <person name="Kasson L.M."/>
            <person name="Hardie R.A."/>
            <person name="Woodbridge P."/>
            <person name="Tindall E.A."/>
            <person name="Bertelsen M.F."/>
            <person name="Dixon D."/>
            <person name="Pyecroft S."/>
            <person name="Helgen K.M."/>
            <person name="Lesk A.M."/>
            <person name="Pringle T.H."/>
            <person name="Patterson N."/>
            <person name="Zhang Y."/>
            <person name="Kreiss A."/>
            <person name="Woods G.M."/>
            <person name="Jones M.E."/>
            <person name="Schuster S.C."/>
        </authorList>
    </citation>
    <scope>NUCLEOTIDE SEQUENCE [LARGE SCALE GENOMIC DNA]</scope>
</reference>
<dbReference type="InParanoid" id="A0A7N4NMM0"/>
<evidence type="ECO:0000313" key="13">
    <source>
        <dbReference type="Proteomes" id="UP000007648"/>
    </source>
</evidence>
<keyword evidence="6 10" id="KW-0812">Transmembrane</keyword>
<feature type="transmembrane region" description="Helical" evidence="10">
    <location>
        <begin position="77"/>
        <end position="104"/>
    </location>
</feature>
<dbReference type="Ensembl" id="ENSSHAT00000037450.1">
    <property type="protein sequence ID" value="ENSSHAP00000025666.1"/>
    <property type="gene ID" value="ENSSHAG00000031012.1"/>
</dbReference>
<comment type="function">
    <text evidence="1">May be involved in ciliary biogenesis or function.</text>
</comment>
<dbReference type="RefSeq" id="XP_003764399.1">
    <property type="nucleotide sequence ID" value="XM_003764351.4"/>
</dbReference>
<evidence type="ECO:0000313" key="12">
    <source>
        <dbReference type="Ensembl" id="ENSSHAP00000025666.1"/>
    </source>
</evidence>
<name>A0A7N4NMM0_SARHA</name>
<dbReference type="FunCoup" id="A0A7N4NMM0">
    <property type="interactions" value="144"/>
</dbReference>
<dbReference type="PANTHER" id="PTHR31622">
    <property type="entry name" value="TRANSMEMBRANE PROTEIN 218"/>
    <property type="match status" value="1"/>
</dbReference>
<feature type="domain" description="Transmembrane protein 218 N-terminal" evidence="11">
    <location>
        <begin position="1"/>
        <end position="60"/>
    </location>
</feature>
<evidence type="ECO:0000256" key="7">
    <source>
        <dbReference type="ARBA" id="ARBA00022989"/>
    </source>
</evidence>